<dbReference type="InterPro" id="IPR016032">
    <property type="entry name" value="Sig_transdc_resp-reg_C-effctor"/>
</dbReference>
<sequence>MAARPPLQDCSRSIVACLYEGIAAPDQWQAGLALLSARIGGQAFHQVTVDARDSSVTDSVICDAAPLHKFDEYAEHYVQGDERLALFAHLREGCFILDHEHLDSRQISRSAVYSDFLRSVDLRHTVCVLQRDDDDSRDYLGIMRPVDHRPYGERERALLDLVMPDMVRAARLRARMRQLQREALVGRAALDGLPRGVAVVDARGRIEYANARAERYIRTSPWLDTKGGLLGMWDTPTQRRLRTALSQACSIAKKADIFPAKNPFATVWITVLPLDTRHVLAGLRDTPLALVIFSVPADSLPLDARLIAQALGITPTEARLAQALATGQTIKEYAATQAVSPETARSHLKNLFRKTGCRRQVELVQLIRTLA</sequence>
<dbReference type="RefSeq" id="WP_130356816.1">
    <property type="nucleotide sequence ID" value="NZ_SGXC01000001.1"/>
</dbReference>
<dbReference type="InterPro" id="IPR036388">
    <property type="entry name" value="WH-like_DNA-bd_sf"/>
</dbReference>
<dbReference type="AlphaFoldDB" id="A0A4Q7NKT0"/>
<dbReference type="Pfam" id="PF00196">
    <property type="entry name" value="GerE"/>
    <property type="match status" value="1"/>
</dbReference>
<dbReference type="InterPro" id="IPR035965">
    <property type="entry name" value="PAS-like_dom_sf"/>
</dbReference>
<dbReference type="InterPro" id="IPR000792">
    <property type="entry name" value="Tscrpt_reg_LuxR_C"/>
</dbReference>
<organism evidence="2 3">
    <name type="scientific">Pigmentiphaga kullae</name>
    <dbReference type="NCBI Taxonomy" id="151784"/>
    <lineage>
        <taxon>Bacteria</taxon>
        <taxon>Pseudomonadati</taxon>
        <taxon>Pseudomonadota</taxon>
        <taxon>Betaproteobacteria</taxon>
        <taxon>Burkholderiales</taxon>
        <taxon>Alcaligenaceae</taxon>
        <taxon>Pigmentiphaga</taxon>
    </lineage>
</organism>
<accession>A0A4Q7NKT0</accession>
<dbReference type="Pfam" id="PF13188">
    <property type="entry name" value="PAS_8"/>
    <property type="match status" value="1"/>
</dbReference>
<dbReference type="EMBL" id="SGXC01000001">
    <property type="protein sequence ID" value="RZS85639.1"/>
    <property type="molecule type" value="Genomic_DNA"/>
</dbReference>
<protein>
    <submittedName>
        <fullName evidence="2">DNA-binding CsgD family transcriptional regulator</fullName>
    </submittedName>
</protein>
<dbReference type="SMART" id="SM00421">
    <property type="entry name" value="HTH_LUXR"/>
    <property type="match status" value="1"/>
</dbReference>
<dbReference type="GO" id="GO:0003677">
    <property type="term" value="F:DNA binding"/>
    <property type="evidence" value="ECO:0007669"/>
    <property type="project" value="UniProtKB-KW"/>
</dbReference>
<dbReference type="OrthoDB" id="5497412at2"/>
<dbReference type="GO" id="GO:0006355">
    <property type="term" value="P:regulation of DNA-templated transcription"/>
    <property type="evidence" value="ECO:0007669"/>
    <property type="project" value="InterPro"/>
</dbReference>
<comment type="caution">
    <text evidence="2">The sequence shown here is derived from an EMBL/GenBank/DDBJ whole genome shotgun (WGS) entry which is preliminary data.</text>
</comment>
<proteinExistence type="predicted"/>
<dbReference type="SUPFAM" id="SSF55785">
    <property type="entry name" value="PYP-like sensor domain (PAS domain)"/>
    <property type="match status" value="1"/>
</dbReference>
<evidence type="ECO:0000259" key="1">
    <source>
        <dbReference type="SMART" id="SM00421"/>
    </source>
</evidence>
<dbReference type="SUPFAM" id="SSF46894">
    <property type="entry name" value="C-terminal effector domain of the bipartite response regulators"/>
    <property type="match status" value="1"/>
</dbReference>
<gene>
    <name evidence="2" type="ORF">EV675_1669</name>
</gene>
<feature type="domain" description="HTH luxR-type" evidence="1">
    <location>
        <begin position="310"/>
        <end position="367"/>
    </location>
</feature>
<keyword evidence="2" id="KW-0238">DNA-binding</keyword>
<dbReference type="Proteomes" id="UP000292445">
    <property type="component" value="Unassembled WGS sequence"/>
</dbReference>
<evidence type="ECO:0000313" key="2">
    <source>
        <dbReference type="EMBL" id="RZS85639.1"/>
    </source>
</evidence>
<evidence type="ECO:0000313" key="3">
    <source>
        <dbReference type="Proteomes" id="UP000292445"/>
    </source>
</evidence>
<dbReference type="Gene3D" id="1.10.10.10">
    <property type="entry name" value="Winged helix-like DNA-binding domain superfamily/Winged helix DNA-binding domain"/>
    <property type="match status" value="1"/>
</dbReference>
<name>A0A4Q7NKT0_9BURK</name>
<dbReference type="InterPro" id="IPR000014">
    <property type="entry name" value="PAS"/>
</dbReference>
<keyword evidence="3" id="KW-1185">Reference proteome</keyword>
<reference evidence="2 3" key="1">
    <citation type="submission" date="2019-02" db="EMBL/GenBank/DDBJ databases">
        <title>Genomic Encyclopedia of Type Strains, Phase IV (KMG-IV): sequencing the most valuable type-strain genomes for metagenomic binning, comparative biology and taxonomic classification.</title>
        <authorList>
            <person name="Goeker M."/>
        </authorList>
    </citation>
    <scope>NUCLEOTIDE SEQUENCE [LARGE SCALE GENOMIC DNA]</scope>
    <source>
        <strain evidence="2 3">K24</strain>
    </source>
</reference>